<dbReference type="EMBL" id="JAPWTK010001007">
    <property type="protein sequence ID" value="KAJ8934628.1"/>
    <property type="molecule type" value="Genomic_DNA"/>
</dbReference>
<evidence type="ECO:0008006" key="4">
    <source>
        <dbReference type="Google" id="ProtNLM"/>
    </source>
</evidence>
<organism evidence="2 3">
    <name type="scientific">Aromia moschata</name>
    <dbReference type="NCBI Taxonomy" id="1265417"/>
    <lineage>
        <taxon>Eukaryota</taxon>
        <taxon>Metazoa</taxon>
        <taxon>Ecdysozoa</taxon>
        <taxon>Arthropoda</taxon>
        <taxon>Hexapoda</taxon>
        <taxon>Insecta</taxon>
        <taxon>Pterygota</taxon>
        <taxon>Neoptera</taxon>
        <taxon>Endopterygota</taxon>
        <taxon>Coleoptera</taxon>
        <taxon>Polyphaga</taxon>
        <taxon>Cucujiformia</taxon>
        <taxon>Chrysomeloidea</taxon>
        <taxon>Cerambycidae</taxon>
        <taxon>Cerambycinae</taxon>
        <taxon>Callichromatini</taxon>
        <taxon>Aromia</taxon>
    </lineage>
</organism>
<dbReference type="AlphaFoldDB" id="A0AAV8X835"/>
<evidence type="ECO:0000256" key="1">
    <source>
        <dbReference type="SAM" id="SignalP"/>
    </source>
</evidence>
<name>A0AAV8X835_9CUCU</name>
<proteinExistence type="predicted"/>
<keyword evidence="1" id="KW-0732">Signal</keyword>
<feature type="signal peptide" evidence="1">
    <location>
        <begin position="1"/>
        <end position="20"/>
    </location>
</feature>
<evidence type="ECO:0000313" key="2">
    <source>
        <dbReference type="EMBL" id="KAJ8934628.1"/>
    </source>
</evidence>
<accession>A0AAV8X835</accession>
<feature type="chain" id="PRO_5043328435" description="Secreted protein" evidence="1">
    <location>
        <begin position="21"/>
        <end position="137"/>
    </location>
</feature>
<gene>
    <name evidence="2" type="ORF">NQ318_001676</name>
</gene>
<sequence>MKCVCSVCLVILLFASRTSPETIGKEEVHSRHKRYLAFPEGSTFVVTLCETVATILPFEIYYEGINWGVAYDLPNVTSVRGYVKNKHEKRRRHRRDLYIRFESIIDARSQCAMANNNNSHSFPHRSLRGPKGLLFGK</sequence>
<dbReference type="Proteomes" id="UP001162162">
    <property type="component" value="Unassembled WGS sequence"/>
</dbReference>
<evidence type="ECO:0000313" key="3">
    <source>
        <dbReference type="Proteomes" id="UP001162162"/>
    </source>
</evidence>
<reference evidence="2" key="1">
    <citation type="journal article" date="2023" name="Insect Mol. Biol.">
        <title>Genome sequencing provides insights into the evolution of gene families encoding plant cell wall-degrading enzymes in longhorned beetles.</title>
        <authorList>
            <person name="Shin N.R."/>
            <person name="Okamura Y."/>
            <person name="Kirsch R."/>
            <person name="Pauchet Y."/>
        </authorList>
    </citation>
    <scope>NUCLEOTIDE SEQUENCE</scope>
    <source>
        <strain evidence="2">AMC_N1</strain>
    </source>
</reference>
<comment type="caution">
    <text evidence="2">The sequence shown here is derived from an EMBL/GenBank/DDBJ whole genome shotgun (WGS) entry which is preliminary data.</text>
</comment>
<protein>
    <recommendedName>
        <fullName evidence="4">Secreted protein</fullName>
    </recommendedName>
</protein>
<keyword evidence="3" id="KW-1185">Reference proteome</keyword>